<gene>
    <name evidence="2" type="ORF">CDAR_577181</name>
</gene>
<keyword evidence="3" id="KW-1185">Reference proteome</keyword>
<name>A0AAV4UGG1_9ARAC</name>
<feature type="region of interest" description="Disordered" evidence="1">
    <location>
        <begin position="81"/>
        <end position="114"/>
    </location>
</feature>
<dbReference type="EMBL" id="BPLQ01011230">
    <property type="protein sequence ID" value="GIY56858.1"/>
    <property type="molecule type" value="Genomic_DNA"/>
</dbReference>
<evidence type="ECO:0000313" key="3">
    <source>
        <dbReference type="Proteomes" id="UP001054837"/>
    </source>
</evidence>
<comment type="caution">
    <text evidence="2">The sequence shown here is derived from an EMBL/GenBank/DDBJ whole genome shotgun (WGS) entry which is preliminary data.</text>
</comment>
<sequence length="114" mass="12679">MPTRPYHQVMQQCHSNSLPPTQFSLAPVKDPLLQVGETGEKRGRKFLHSRLHQKVSFAQHPAPSLGITRLSKQAAHCIPKKDTTSFLDDNPSVPPTPSAFQSRKGKLRMDRGGI</sequence>
<protein>
    <submittedName>
        <fullName evidence="2">Uncharacterized protein</fullName>
    </submittedName>
</protein>
<accession>A0AAV4UGG1</accession>
<dbReference type="AlphaFoldDB" id="A0AAV4UGG1"/>
<evidence type="ECO:0000313" key="2">
    <source>
        <dbReference type="EMBL" id="GIY56858.1"/>
    </source>
</evidence>
<reference evidence="2 3" key="1">
    <citation type="submission" date="2021-06" db="EMBL/GenBank/DDBJ databases">
        <title>Caerostris darwini draft genome.</title>
        <authorList>
            <person name="Kono N."/>
            <person name="Arakawa K."/>
        </authorList>
    </citation>
    <scope>NUCLEOTIDE SEQUENCE [LARGE SCALE GENOMIC DNA]</scope>
</reference>
<evidence type="ECO:0000256" key="1">
    <source>
        <dbReference type="SAM" id="MobiDB-lite"/>
    </source>
</evidence>
<organism evidence="2 3">
    <name type="scientific">Caerostris darwini</name>
    <dbReference type="NCBI Taxonomy" id="1538125"/>
    <lineage>
        <taxon>Eukaryota</taxon>
        <taxon>Metazoa</taxon>
        <taxon>Ecdysozoa</taxon>
        <taxon>Arthropoda</taxon>
        <taxon>Chelicerata</taxon>
        <taxon>Arachnida</taxon>
        <taxon>Araneae</taxon>
        <taxon>Araneomorphae</taxon>
        <taxon>Entelegynae</taxon>
        <taxon>Araneoidea</taxon>
        <taxon>Araneidae</taxon>
        <taxon>Caerostris</taxon>
    </lineage>
</organism>
<proteinExistence type="predicted"/>
<dbReference type="Proteomes" id="UP001054837">
    <property type="component" value="Unassembled WGS sequence"/>
</dbReference>